<dbReference type="InterPro" id="IPR038414">
    <property type="entry name" value="CcoP_N_sf"/>
</dbReference>
<dbReference type="InterPro" id="IPR032858">
    <property type="entry name" value="CcoP_N"/>
</dbReference>
<dbReference type="Gene3D" id="6.10.280.130">
    <property type="match status" value="1"/>
</dbReference>
<evidence type="ECO:0000313" key="9">
    <source>
        <dbReference type="Proteomes" id="UP000057981"/>
    </source>
</evidence>
<dbReference type="Proteomes" id="UP000057981">
    <property type="component" value="Chromosome"/>
</dbReference>
<evidence type="ECO:0000259" key="7">
    <source>
        <dbReference type="PROSITE" id="PS51007"/>
    </source>
</evidence>
<dbReference type="RefSeq" id="WP_054726955.1">
    <property type="nucleotide sequence ID" value="NZ_CP012898.1"/>
</dbReference>
<evidence type="ECO:0000256" key="3">
    <source>
        <dbReference type="ARBA" id="ARBA00023004"/>
    </source>
</evidence>
<proteinExistence type="predicted"/>
<dbReference type="Gene3D" id="1.10.760.10">
    <property type="entry name" value="Cytochrome c-like domain"/>
    <property type="match status" value="1"/>
</dbReference>
<dbReference type="InterPro" id="IPR009056">
    <property type="entry name" value="Cyt_c-like_dom"/>
</dbReference>
<dbReference type="InterPro" id="IPR036909">
    <property type="entry name" value="Cyt_c-like_dom_sf"/>
</dbReference>
<protein>
    <submittedName>
        <fullName evidence="8">Cytochrome C oxidase subunit III</fullName>
    </submittedName>
</protein>
<dbReference type="PANTHER" id="PTHR33751">
    <property type="entry name" value="CBB3-TYPE CYTOCHROME C OXIDASE SUBUNIT FIXP"/>
    <property type="match status" value="1"/>
</dbReference>
<name>A0A0P0D2A4_9FLAO</name>
<gene>
    <name evidence="8" type="ORF">APS56_07885</name>
</gene>
<reference evidence="8 9" key="1">
    <citation type="submission" date="2015-10" db="EMBL/GenBank/DDBJ databases">
        <authorList>
            <person name="Gilbert D.G."/>
        </authorList>
    </citation>
    <scope>NUCLEOTIDE SEQUENCE [LARGE SCALE GENOMIC DNA]</scope>
    <source>
        <strain evidence="9">HZ-22</strain>
    </source>
</reference>
<evidence type="ECO:0000256" key="5">
    <source>
        <dbReference type="SAM" id="MobiDB-lite"/>
    </source>
</evidence>
<accession>A0A0P0D2A4</accession>
<keyword evidence="9" id="KW-1185">Reference proteome</keyword>
<keyword evidence="6" id="KW-0812">Transmembrane</keyword>
<dbReference type="GO" id="GO:0020037">
    <property type="term" value="F:heme binding"/>
    <property type="evidence" value="ECO:0007669"/>
    <property type="project" value="InterPro"/>
</dbReference>
<dbReference type="OrthoDB" id="9811281at2"/>
<dbReference type="GO" id="GO:0009055">
    <property type="term" value="F:electron transfer activity"/>
    <property type="evidence" value="ECO:0007669"/>
    <property type="project" value="InterPro"/>
</dbReference>
<sequence>MRNLIPSWVRVPVVFLIILGAVEFFIDSGSKPAFIEYPAVLLFLLLVLLILIAIEAIIAALENVMLHKLEGEAKARFLAEKENSFQFTWLKKTYNKLLGQKPIEKESEIILDHNYDGIKELDNDLPPWWIYAFYISIIFAAIYLARYHIFDGDNQIDEFEIELAEAKTAVEAYKKTAKNLVDINTVTLLSDASDLSAGKAVFESMCIACHMADGGGGIGPNLTDKHWILGGDIKSVFKTVSEGGRSGKGMIAWKSQLKPIEIAQVSSYVLSLQGTTPANPKAPEGDIWESETTETPTE</sequence>
<keyword evidence="3 4" id="KW-0408">Iron</keyword>
<feature type="transmembrane region" description="Helical" evidence="6">
    <location>
        <begin position="38"/>
        <end position="61"/>
    </location>
</feature>
<dbReference type="PANTHER" id="PTHR33751:SF1">
    <property type="entry name" value="CBB3-TYPE CYTOCHROME C OXIDASE SUBUNIT FIXP"/>
    <property type="match status" value="1"/>
</dbReference>
<dbReference type="KEGG" id="ahz:APS56_07885"/>
<evidence type="ECO:0000256" key="1">
    <source>
        <dbReference type="ARBA" id="ARBA00022617"/>
    </source>
</evidence>
<dbReference type="InterPro" id="IPR050597">
    <property type="entry name" value="Cytochrome_c_Oxidase_Subunit"/>
</dbReference>
<dbReference type="Pfam" id="PF13442">
    <property type="entry name" value="Cytochrome_CBB3"/>
    <property type="match status" value="1"/>
</dbReference>
<keyword evidence="2 4" id="KW-0479">Metal-binding</keyword>
<dbReference type="PATRIC" id="fig|1736674.3.peg.1610"/>
<feature type="compositionally biased region" description="Acidic residues" evidence="5">
    <location>
        <begin position="286"/>
        <end position="298"/>
    </location>
</feature>
<feature type="transmembrane region" description="Helical" evidence="6">
    <location>
        <begin position="6"/>
        <end position="26"/>
    </location>
</feature>
<dbReference type="Pfam" id="PF14715">
    <property type="entry name" value="FixP_N"/>
    <property type="match status" value="1"/>
</dbReference>
<feature type="region of interest" description="Disordered" evidence="5">
    <location>
        <begin position="274"/>
        <end position="298"/>
    </location>
</feature>
<keyword evidence="6" id="KW-1133">Transmembrane helix</keyword>
<keyword evidence="1 4" id="KW-0349">Heme</keyword>
<dbReference type="AlphaFoldDB" id="A0A0P0D2A4"/>
<organism evidence="8 9">
    <name type="scientific">Pseudalgibacter alginicilyticus</name>
    <dbReference type="NCBI Taxonomy" id="1736674"/>
    <lineage>
        <taxon>Bacteria</taxon>
        <taxon>Pseudomonadati</taxon>
        <taxon>Bacteroidota</taxon>
        <taxon>Flavobacteriia</taxon>
        <taxon>Flavobacteriales</taxon>
        <taxon>Flavobacteriaceae</taxon>
        <taxon>Pseudalgibacter</taxon>
    </lineage>
</organism>
<dbReference type="EMBL" id="CP012898">
    <property type="protein sequence ID" value="ALJ05050.1"/>
    <property type="molecule type" value="Genomic_DNA"/>
</dbReference>
<dbReference type="PROSITE" id="PS51007">
    <property type="entry name" value="CYTC"/>
    <property type="match status" value="1"/>
</dbReference>
<keyword evidence="6" id="KW-0472">Membrane</keyword>
<feature type="transmembrane region" description="Helical" evidence="6">
    <location>
        <begin position="128"/>
        <end position="145"/>
    </location>
</feature>
<evidence type="ECO:0000256" key="2">
    <source>
        <dbReference type="ARBA" id="ARBA00022723"/>
    </source>
</evidence>
<dbReference type="STRING" id="1736674.APS56_07885"/>
<evidence type="ECO:0000256" key="6">
    <source>
        <dbReference type="SAM" id="Phobius"/>
    </source>
</evidence>
<dbReference type="SUPFAM" id="SSF46626">
    <property type="entry name" value="Cytochrome c"/>
    <property type="match status" value="1"/>
</dbReference>
<dbReference type="GO" id="GO:0046872">
    <property type="term" value="F:metal ion binding"/>
    <property type="evidence" value="ECO:0007669"/>
    <property type="project" value="UniProtKB-KW"/>
</dbReference>
<evidence type="ECO:0000313" key="8">
    <source>
        <dbReference type="EMBL" id="ALJ05050.1"/>
    </source>
</evidence>
<evidence type="ECO:0000256" key="4">
    <source>
        <dbReference type="PROSITE-ProRule" id="PRU00433"/>
    </source>
</evidence>
<feature type="domain" description="Cytochrome c" evidence="7">
    <location>
        <begin position="193"/>
        <end position="273"/>
    </location>
</feature>